<evidence type="ECO:0000313" key="2">
    <source>
        <dbReference type="Proteomes" id="UP000245119"/>
    </source>
</evidence>
<gene>
    <name evidence="1" type="ORF">C0Q70_06739</name>
</gene>
<dbReference type="GO" id="GO:0006790">
    <property type="term" value="P:sulfur compound metabolic process"/>
    <property type="evidence" value="ECO:0007669"/>
    <property type="project" value="TreeGrafter"/>
</dbReference>
<dbReference type="SUPFAM" id="SSF52540">
    <property type="entry name" value="P-loop containing nucleoside triphosphate hydrolases"/>
    <property type="match status" value="1"/>
</dbReference>
<dbReference type="EMBL" id="PZQS01000004">
    <property type="protein sequence ID" value="PVD31327.1"/>
    <property type="molecule type" value="Genomic_DNA"/>
</dbReference>
<dbReference type="Gene3D" id="3.40.50.300">
    <property type="entry name" value="P-loop containing nucleotide triphosphate hydrolases"/>
    <property type="match status" value="1"/>
</dbReference>
<dbReference type="InterPro" id="IPR051135">
    <property type="entry name" value="Gal/GlcNAc/GalNAc_ST"/>
</dbReference>
<protein>
    <submittedName>
        <fullName evidence="1">Uncharacterized protein</fullName>
    </submittedName>
</protein>
<dbReference type="PANTHER" id="PTHR10704:SF44">
    <property type="entry name" value="LD35051P-RELATED"/>
    <property type="match status" value="1"/>
</dbReference>
<dbReference type="GO" id="GO:0006044">
    <property type="term" value="P:N-acetylglucosamine metabolic process"/>
    <property type="evidence" value="ECO:0007669"/>
    <property type="project" value="TreeGrafter"/>
</dbReference>
<sequence>MTEMLSVRRLKPVLLALSLLIIAYNLMPDIAPLDIHQEKAIAQGFHVVSEDDGHSDLSAKKQHAFIQRLRNNLESQPKINNMSAINITPIVDGLSKQILPTDEDLPQKAEGHSNTERKGNQTSRQTRLILLGYMRTGSSSTGAMIRRHRSVFYWYEPLHSLEYYFTTRGRLDNIPMKNRTAREEFTNSDMALGNISAILKCDIDRLYRNILLDGFLSFSKVTSQQIHCFKAADSAGSWNACTHAMSATCHRDYSVVAVKTIRFHMARALALVQSDPDVKIVHLVRDPRAVLLSRRKLGFCNWTDLANEASYLCSRMSRDLKLALAARDTLKGRYLLKRYEDTASSPVEAMDLLYSFVGLVSSAEDQAFARNLSKSSKQIKPCPTCKGAVYKAKEISQVWRKSIAHKDAQTISGLCQDVMELLGYRKDFASKKALKNLAVPAVQKPHRSVVQFMDIF</sequence>
<keyword evidence="2" id="KW-1185">Reference proteome</keyword>
<reference evidence="1 2" key="1">
    <citation type="submission" date="2018-04" db="EMBL/GenBank/DDBJ databases">
        <title>The genome of golden apple snail Pomacea canaliculata provides insight into stress tolerance and invasive adaptation.</title>
        <authorList>
            <person name="Liu C."/>
            <person name="Liu B."/>
            <person name="Ren Y."/>
            <person name="Zhang Y."/>
            <person name="Wang H."/>
            <person name="Li S."/>
            <person name="Jiang F."/>
            <person name="Yin L."/>
            <person name="Zhang G."/>
            <person name="Qian W."/>
            <person name="Fan W."/>
        </authorList>
    </citation>
    <scope>NUCLEOTIDE SEQUENCE [LARGE SCALE GENOMIC DNA]</scope>
    <source>
        <strain evidence="1">SZHN2017</strain>
        <tissue evidence="1">Muscle</tissue>
    </source>
</reference>
<dbReference type="OrthoDB" id="6138663at2759"/>
<dbReference type="Proteomes" id="UP000245119">
    <property type="component" value="Linkage Group LG4"/>
</dbReference>
<proteinExistence type="predicted"/>
<dbReference type="PANTHER" id="PTHR10704">
    <property type="entry name" value="CARBOHYDRATE SULFOTRANSFERASE"/>
    <property type="match status" value="1"/>
</dbReference>
<organism evidence="1 2">
    <name type="scientific">Pomacea canaliculata</name>
    <name type="common">Golden apple snail</name>
    <dbReference type="NCBI Taxonomy" id="400727"/>
    <lineage>
        <taxon>Eukaryota</taxon>
        <taxon>Metazoa</taxon>
        <taxon>Spiralia</taxon>
        <taxon>Lophotrochozoa</taxon>
        <taxon>Mollusca</taxon>
        <taxon>Gastropoda</taxon>
        <taxon>Caenogastropoda</taxon>
        <taxon>Architaenioglossa</taxon>
        <taxon>Ampullarioidea</taxon>
        <taxon>Ampullariidae</taxon>
        <taxon>Pomacea</taxon>
    </lineage>
</organism>
<accession>A0A2T7PD43</accession>
<dbReference type="Pfam" id="PF13469">
    <property type="entry name" value="Sulfotransfer_3"/>
    <property type="match status" value="1"/>
</dbReference>
<dbReference type="AlphaFoldDB" id="A0A2T7PD43"/>
<dbReference type="GO" id="GO:0001517">
    <property type="term" value="F:N-acetylglucosamine 6-O-sulfotransferase activity"/>
    <property type="evidence" value="ECO:0007669"/>
    <property type="project" value="TreeGrafter"/>
</dbReference>
<comment type="caution">
    <text evidence="1">The sequence shown here is derived from an EMBL/GenBank/DDBJ whole genome shotgun (WGS) entry which is preliminary data.</text>
</comment>
<dbReference type="InterPro" id="IPR027417">
    <property type="entry name" value="P-loop_NTPase"/>
</dbReference>
<name>A0A2T7PD43_POMCA</name>
<evidence type="ECO:0000313" key="1">
    <source>
        <dbReference type="EMBL" id="PVD31327.1"/>
    </source>
</evidence>